<gene>
    <name evidence="1" type="ORF">GLOIN_2v1873212</name>
</gene>
<keyword evidence="2" id="KW-1185">Reference proteome</keyword>
<reference evidence="1 2" key="2">
    <citation type="journal article" date="2018" name="New Phytol.">
        <title>High intraspecific genome diversity in the model arbuscular mycorrhizal symbiont Rhizophagus irregularis.</title>
        <authorList>
            <person name="Chen E.C.H."/>
            <person name="Morin E."/>
            <person name="Beaudet D."/>
            <person name="Noel J."/>
            <person name="Yildirir G."/>
            <person name="Ndikumana S."/>
            <person name="Charron P."/>
            <person name="St-Onge C."/>
            <person name="Giorgi J."/>
            <person name="Kruger M."/>
            <person name="Marton T."/>
            <person name="Ropars J."/>
            <person name="Grigoriev I.V."/>
            <person name="Hainaut M."/>
            <person name="Henrissat B."/>
            <person name="Roux C."/>
            <person name="Martin F."/>
            <person name="Corradi N."/>
        </authorList>
    </citation>
    <scope>NUCLEOTIDE SEQUENCE [LARGE SCALE GENOMIC DNA]</scope>
    <source>
        <strain evidence="1 2">DAOM 197198</strain>
    </source>
</reference>
<dbReference type="Proteomes" id="UP000018888">
    <property type="component" value="Unassembled WGS sequence"/>
</dbReference>
<evidence type="ECO:0000313" key="1">
    <source>
        <dbReference type="EMBL" id="POG74906.1"/>
    </source>
</evidence>
<dbReference type="EMBL" id="AUPC02000066">
    <property type="protein sequence ID" value="POG74906.1"/>
    <property type="molecule type" value="Genomic_DNA"/>
</dbReference>
<comment type="caution">
    <text evidence="1">The sequence shown here is derived from an EMBL/GenBank/DDBJ whole genome shotgun (WGS) entry which is preliminary data.</text>
</comment>
<evidence type="ECO:0000313" key="2">
    <source>
        <dbReference type="Proteomes" id="UP000018888"/>
    </source>
</evidence>
<protein>
    <submittedName>
        <fullName evidence="1">Uncharacterized protein</fullName>
    </submittedName>
</protein>
<accession>A0A2P4QBC1</accession>
<organism evidence="1 2">
    <name type="scientific">Rhizophagus irregularis (strain DAOM 181602 / DAOM 197198 / MUCL 43194)</name>
    <name type="common">Arbuscular mycorrhizal fungus</name>
    <name type="synonym">Glomus intraradices</name>
    <dbReference type="NCBI Taxonomy" id="747089"/>
    <lineage>
        <taxon>Eukaryota</taxon>
        <taxon>Fungi</taxon>
        <taxon>Fungi incertae sedis</taxon>
        <taxon>Mucoromycota</taxon>
        <taxon>Glomeromycotina</taxon>
        <taxon>Glomeromycetes</taxon>
        <taxon>Glomerales</taxon>
        <taxon>Glomeraceae</taxon>
        <taxon>Rhizophagus</taxon>
    </lineage>
</organism>
<sequence>MSAITTKFVTDHQLTNEMSIEELSQYAPEMRDLLGEDREKRRQTRNRLQKGYKFSKEQAFALIPDQRNGRYISQVPILEELGLAPSEAEVNISLVSENTPEGETIKEIAQRIVRDNLSERNVKTISRTLVETASDPIIASSRLSRLQRELRKLNTSEAIISATKISEITRASNKIQQKRTEQRKNEGLHYPDHFSLESVKERLDLYVVSNTPDKQALADVMIMLCIRPTEIKNLRIANGGVTGYAKNRGQQDVPRVFRSLEKNEERARQLLTWIQEAISSRQLRDPGKPGSTYLSSFLKKEEYIPKPYEPLLPSSLRKLGAVFALVVHGPKNPSKANTYASEALRHSPNNHASPSDRYTIVNFRRRGQPYDQAKPFWISDEN</sequence>
<reference evidence="1 2" key="1">
    <citation type="journal article" date="2013" name="Proc. Natl. Acad. Sci. U.S.A.">
        <title>Genome of an arbuscular mycorrhizal fungus provides insight into the oldest plant symbiosis.</title>
        <authorList>
            <person name="Tisserant E."/>
            <person name="Malbreil M."/>
            <person name="Kuo A."/>
            <person name="Kohler A."/>
            <person name="Symeonidi A."/>
            <person name="Balestrini R."/>
            <person name="Charron P."/>
            <person name="Duensing N."/>
            <person name="Frei Dit Frey N."/>
            <person name="Gianinazzi-Pearson V."/>
            <person name="Gilbert L.B."/>
            <person name="Handa Y."/>
            <person name="Herr J.R."/>
            <person name="Hijri M."/>
            <person name="Koul R."/>
            <person name="Kawaguchi M."/>
            <person name="Krajinski F."/>
            <person name="Lammers P.J."/>
            <person name="Masclaux F.G."/>
            <person name="Murat C."/>
            <person name="Morin E."/>
            <person name="Ndikumana S."/>
            <person name="Pagni M."/>
            <person name="Petitpierre D."/>
            <person name="Requena N."/>
            <person name="Rosikiewicz P."/>
            <person name="Riley R."/>
            <person name="Saito K."/>
            <person name="San Clemente H."/>
            <person name="Shapiro H."/>
            <person name="van Tuinen D."/>
            <person name="Becard G."/>
            <person name="Bonfante P."/>
            <person name="Paszkowski U."/>
            <person name="Shachar-Hill Y.Y."/>
            <person name="Tuskan G.A."/>
            <person name="Young P.W."/>
            <person name="Sanders I.R."/>
            <person name="Henrissat B."/>
            <person name="Rensing S.A."/>
            <person name="Grigoriev I.V."/>
            <person name="Corradi N."/>
            <person name="Roux C."/>
            <person name="Martin F."/>
        </authorList>
    </citation>
    <scope>NUCLEOTIDE SEQUENCE [LARGE SCALE GENOMIC DNA]</scope>
    <source>
        <strain evidence="1 2">DAOM 197198</strain>
    </source>
</reference>
<dbReference type="VEuPathDB" id="FungiDB:RhiirFUN_021787"/>
<dbReference type="AlphaFoldDB" id="A0A2P4QBC1"/>
<proteinExistence type="predicted"/>
<name>A0A2P4QBC1_RHIID</name>